<proteinExistence type="predicted"/>
<evidence type="ECO:0000313" key="4">
    <source>
        <dbReference type="Proteomes" id="UP000094112"/>
    </source>
</evidence>
<feature type="region of interest" description="Disordered" evidence="2">
    <location>
        <begin position="201"/>
        <end position="237"/>
    </location>
</feature>
<dbReference type="Gene3D" id="3.40.50.12360">
    <property type="match status" value="1"/>
</dbReference>
<evidence type="ECO:0000313" key="3">
    <source>
        <dbReference type="EMBL" id="ODQ58167.1"/>
    </source>
</evidence>
<organism evidence="3 4">
    <name type="scientific">Wickerhamomyces anomalus (strain ATCC 58044 / CBS 1984 / NCYC 433 / NRRL Y-366-8)</name>
    <name type="common">Yeast</name>
    <name type="synonym">Hansenula anomala</name>
    <dbReference type="NCBI Taxonomy" id="683960"/>
    <lineage>
        <taxon>Eukaryota</taxon>
        <taxon>Fungi</taxon>
        <taxon>Dikarya</taxon>
        <taxon>Ascomycota</taxon>
        <taxon>Saccharomycotina</taxon>
        <taxon>Saccharomycetes</taxon>
        <taxon>Phaffomycetales</taxon>
        <taxon>Wickerhamomycetaceae</taxon>
        <taxon>Wickerhamomyces</taxon>
    </lineage>
</organism>
<feature type="compositionally biased region" description="Basic and acidic residues" evidence="2">
    <location>
        <begin position="201"/>
        <end position="227"/>
    </location>
</feature>
<dbReference type="Pfam" id="PF11496">
    <property type="entry name" value="HDA2-3"/>
    <property type="match status" value="1"/>
</dbReference>
<name>A0A1E3NZX2_WICAA</name>
<evidence type="ECO:0008006" key="5">
    <source>
        <dbReference type="Google" id="ProtNLM"/>
    </source>
</evidence>
<dbReference type="EMBL" id="KV454212">
    <property type="protein sequence ID" value="ODQ58167.1"/>
    <property type="molecule type" value="Genomic_DNA"/>
</dbReference>
<keyword evidence="4" id="KW-1185">Reference proteome</keyword>
<dbReference type="InterPro" id="IPR027417">
    <property type="entry name" value="P-loop_NTPase"/>
</dbReference>
<dbReference type="AlphaFoldDB" id="A0A1E3NZX2"/>
<keyword evidence="1" id="KW-0175">Coiled coil</keyword>
<evidence type="ECO:0000256" key="1">
    <source>
        <dbReference type="SAM" id="Coils"/>
    </source>
</evidence>
<feature type="coiled-coil region" evidence="1">
    <location>
        <begin position="475"/>
        <end position="631"/>
    </location>
</feature>
<dbReference type="InterPro" id="IPR021006">
    <property type="entry name" value="Hda2/3"/>
</dbReference>
<dbReference type="RefSeq" id="XP_019037374.1">
    <property type="nucleotide sequence ID" value="XM_019185043.1"/>
</dbReference>
<reference evidence="3 4" key="1">
    <citation type="journal article" date="2016" name="Proc. Natl. Acad. Sci. U.S.A.">
        <title>Comparative genomics of biotechnologically important yeasts.</title>
        <authorList>
            <person name="Riley R."/>
            <person name="Haridas S."/>
            <person name="Wolfe K.H."/>
            <person name="Lopes M.R."/>
            <person name="Hittinger C.T."/>
            <person name="Goeker M."/>
            <person name="Salamov A.A."/>
            <person name="Wisecaver J.H."/>
            <person name="Long T.M."/>
            <person name="Calvey C.H."/>
            <person name="Aerts A.L."/>
            <person name="Barry K.W."/>
            <person name="Choi C."/>
            <person name="Clum A."/>
            <person name="Coughlan A.Y."/>
            <person name="Deshpande S."/>
            <person name="Douglass A.P."/>
            <person name="Hanson S.J."/>
            <person name="Klenk H.-P."/>
            <person name="LaButti K.M."/>
            <person name="Lapidus A."/>
            <person name="Lindquist E.A."/>
            <person name="Lipzen A.M."/>
            <person name="Meier-Kolthoff J.P."/>
            <person name="Ohm R.A."/>
            <person name="Otillar R.P."/>
            <person name="Pangilinan J.L."/>
            <person name="Peng Y."/>
            <person name="Rokas A."/>
            <person name="Rosa C.A."/>
            <person name="Scheuner C."/>
            <person name="Sibirny A.A."/>
            <person name="Slot J.C."/>
            <person name="Stielow J.B."/>
            <person name="Sun H."/>
            <person name="Kurtzman C.P."/>
            <person name="Blackwell M."/>
            <person name="Grigoriev I.V."/>
            <person name="Jeffries T.W."/>
        </authorList>
    </citation>
    <scope>NUCLEOTIDE SEQUENCE [LARGE SCALE GENOMIC DNA]</scope>
    <source>
        <strain evidence="4">ATCC 58044 / CBS 1984 / NCYC 433 / NRRL Y-366-8</strain>
    </source>
</reference>
<evidence type="ECO:0000256" key="2">
    <source>
        <dbReference type="SAM" id="MobiDB-lite"/>
    </source>
</evidence>
<protein>
    <recommendedName>
        <fullName evidence="5">HDA1 complex subunit 2</fullName>
    </recommendedName>
</protein>
<sequence>MNLNSLVDAAAAAASTAASEEQIFGHPAESDFSSEAAGVDNLEKVYYLPVGLSPVQRDLYEILIKLHKDSIIKQLSDGEDELGSSYVNGTPNDIDSSSTILSDDDLQDLLYRNITLVSNHPYLLVEHYMPKKLLLMESHERLFLASDKFNKFDKLLGVLQDLPLNVVIVGHNIKELDLIEAFILGRDLNYKRYSGTPLYDEQKPIKSEENGKNGNGDKKVKDDEYIPRRQRNSKGTKSGFPLTLHLITHQHFKSTLFQGVALNFIISFDPSLDENDSHVNFLRTTSNPAYSAESPIPLIKIIVSQSQYHGLLKWKDNTNYDEEALKKQTLYSAIANRGIDHMKEFDLSYGVSYQKLKGFFQDPFKHKWPVSELPDFKIHSNEEIIQSVEQDYSIVFRETATNKRIKTDALIIPQQLNIKEYHRFLAKLTIARISSIEKTINLNKEKIRPFRLKSTIRHNETDNIKIKIGELFKESKKLHEDVNVAEKRYERLESEYEKHEQTEKSLSEKKDYLGKIRNGDIELKADVLDSELKELEEFLTNLKTDNKTLENRSGELRTEYQQTTSEAAEKSTTAKLLDSKNKELLTKLNGQGKKLRQLKNEDVKISTNEEIEKLRANLKFLELYNNKLSETVKEKVSTLTVGRNGRVYRSTTPYM</sequence>
<dbReference type="GeneID" id="30202289"/>
<dbReference type="Proteomes" id="UP000094112">
    <property type="component" value="Unassembled WGS sequence"/>
</dbReference>
<dbReference type="STRING" id="683960.A0A1E3NZX2"/>
<dbReference type="GO" id="GO:0070823">
    <property type="term" value="C:HDA1 complex"/>
    <property type="evidence" value="ECO:0007669"/>
    <property type="project" value="InterPro"/>
</dbReference>
<gene>
    <name evidence="3" type="ORF">WICANDRAFT_80323</name>
</gene>
<dbReference type="SUPFAM" id="SSF52540">
    <property type="entry name" value="P-loop containing nucleoside triphosphate hydrolases"/>
    <property type="match status" value="1"/>
</dbReference>
<dbReference type="InterPro" id="IPR038609">
    <property type="entry name" value="HDA1_su2/3_sf"/>
</dbReference>
<dbReference type="OrthoDB" id="4034449at2759"/>
<accession>A0A1E3NZX2</accession>